<keyword evidence="3" id="KW-1185">Reference proteome</keyword>
<evidence type="ECO:0000256" key="1">
    <source>
        <dbReference type="SAM" id="MobiDB-lite"/>
    </source>
</evidence>
<organism evidence="2 3">
    <name type="scientific">Trematosphaeria pertusa</name>
    <dbReference type="NCBI Taxonomy" id="390896"/>
    <lineage>
        <taxon>Eukaryota</taxon>
        <taxon>Fungi</taxon>
        <taxon>Dikarya</taxon>
        <taxon>Ascomycota</taxon>
        <taxon>Pezizomycotina</taxon>
        <taxon>Dothideomycetes</taxon>
        <taxon>Pleosporomycetidae</taxon>
        <taxon>Pleosporales</taxon>
        <taxon>Massarineae</taxon>
        <taxon>Trematosphaeriaceae</taxon>
        <taxon>Trematosphaeria</taxon>
    </lineage>
</organism>
<protein>
    <submittedName>
        <fullName evidence="2">Uncharacterized protein</fullName>
    </submittedName>
</protein>
<name>A0A6A6IK13_9PLEO</name>
<dbReference type="EMBL" id="ML987193">
    <property type="protein sequence ID" value="KAF2250924.1"/>
    <property type="molecule type" value="Genomic_DNA"/>
</dbReference>
<evidence type="ECO:0000313" key="2">
    <source>
        <dbReference type="EMBL" id="KAF2250924.1"/>
    </source>
</evidence>
<sequence>MCTVRRFPSPGTLLIVRRRHSTSWRRRSIQPPFQSERSSGGGAVLLRGIVASMCAVFSRQLLKNGIPTVSKSSRRKSSPACSRGQDPPPVSAPHKRPLPMGATDFDFVGLVDRLQQGEEA</sequence>
<gene>
    <name evidence="2" type="ORF">BU26DRAFT_273654</name>
</gene>
<dbReference type="Proteomes" id="UP000800094">
    <property type="component" value="Unassembled WGS sequence"/>
</dbReference>
<evidence type="ECO:0000313" key="3">
    <source>
        <dbReference type="Proteomes" id="UP000800094"/>
    </source>
</evidence>
<accession>A0A6A6IK13</accession>
<feature type="region of interest" description="Disordered" evidence="1">
    <location>
        <begin position="67"/>
        <end position="101"/>
    </location>
</feature>
<dbReference type="GeneID" id="54574735"/>
<dbReference type="AlphaFoldDB" id="A0A6A6IK13"/>
<feature type="region of interest" description="Disordered" evidence="1">
    <location>
        <begin position="21"/>
        <end position="40"/>
    </location>
</feature>
<reference evidence="2" key="1">
    <citation type="journal article" date="2020" name="Stud. Mycol.">
        <title>101 Dothideomycetes genomes: a test case for predicting lifestyles and emergence of pathogens.</title>
        <authorList>
            <person name="Haridas S."/>
            <person name="Albert R."/>
            <person name="Binder M."/>
            <person name="Bloem J."/>
            <person name="Labutti K."/>
            <person name="Salamov A."/>
            <person name="Andreopoulos B."/>
            <person name="Baker S."/>
            <person name="Barry K."/>
            <person name="Bills G."/>
            <person name="Bluhm B."/>
            <person name="Cannon C."/>
            <person name="Castanera R."/>
            <person name="Culley D."/>
            <person name="Daum C."/>
            <person name="Ezra D."/>
            <person name="Gonzalez J."/>
            <person name="Henrissat B."/>
            <person name="Kuo A."/>
            <person name="Liang C."/>
            <person name="Lipzen A."/>
            <person name="Lutzoni F."/>
            <person name="Magnuson J."/>
            <person name="Mondo S."/>
            <person name="Nolan M."/>
            <person name="Ohm R."/>
            <person name="Pangilinan J."/>
            <person name="Park H.-J."/>
            <person name="Ramirez L."/>
            <person name="Alfaro M."/>
            <person name="Sun H."/>
            <person name="Tritt A."/>
            <person name="Yoshinaga Y."/>
            <person name="Zwiers L.-H."/>
            <person name="Turgeon B."/>
            <person name="Goodwin S."/>
            <person name="Spatafora J."/>
            <person name="Crous P."/>
            <person name="Grigoriev I."/>
        </authorList>
    </citation>
    <scope>NUCLEOTIDE SEQUENCE</scope>
    <source>
        <strain evidence="2">CBS 122368</strain>
    </source>
</reference>
<proteinExistence type="predicted"/>
<dbReference type="RefSeq" id="XP_033685928.1">
    <property type="nucleotide sequence ID" value="XM_033821405.1"/>
</dbReference>